<dbReference type="Proteomes" id="UP001164250">
    <property type="component" value="Chromosome 5"/>
</dbReference>
<name>A0ACC1BDK8_9ROSI</name>
<organism evidence="1 2">
    <name type="scientific">Pistacia atlantica</name>
    <dbReference type="NCBI Taxonomy" id="434234"/>
    <lineage>
        <taxon>Eukaryota</taxon>
        <taxon>Viridiplantae</taxon>
        <taxon>Streptophyta</taxon>
        <taxon>Embryophyta</taxon>
        <taxon>Tracheophyta</taxon>
        <taxon>Spermatophyta</taxon>
        <taxon>Magnoliopsida</taxon>
        <taxon>eudicotyledons</taxon>
        <taxon>Gunneridae</taxon>
        <taxon>Pentapetalae</taxon>
        <taxon>rosids</taxon>
        <taxon>malvids</taxon>
        <taxon>Sapindales</taxon>
        <taxon>Anacardiaceae</taxon>
        <taxon>Pistacia</taxon>
    </lineage>
</organism>
<evidence type="ECO:0000313" key="1">
    <source>
        <dbReference type="EMBL" id="KAJ0097029.1"/>
    </source>
</evidence>
<keyword evidence="2" id="KW-1185">Reference proteome</keyword>
<reference evidence="2" key="1">
    <citation type="journal article" date="2023" name="G3 (Bethesda)">
        <title>Genome assembly and association tests identify interacting loci associated with vigor, precocity, and sex in interspecific pistachio rootstocks.</title>
        <authorList>
            <person name="Palmer W."/>
            <person name="Jacygrad E."/>
            <person name="Sagayaradj S."/>
            <person name="Cavanaugh K."/>
            <person name="Han R."/>
            <person name="Bertier L."/>
            <person name="Beede B."/>
            <person name="Kafkas S."/>
            <person name="Golino D."/>
            <person name="Preece J."/>
            <person name="Michelmore R."/>
        </authorList>
    </citation>
    <scope>NUCLEOTIDE SEQUENCE [LARGE SCALE GENOMIC DNA]</scope>
</reference>
<gene>
    <name evidence="1" type="ORF">Patl1_28264</name>
</gene>
<proteinExistence type="predicted"/>
<dbReference type="EMBL" id="CM047901">
    <property type="protein sequence ID" value="KAJ0097029.1"/>
    <property type="molecule type" value="Genomic_DNA"/>
</dbReference>
<sequence length="427" mass="46426">MAFPHRKLLFKPSPKLTVDAKSLTICCCDDKCSISYFKSCPSCVKCCPPPPPPPPPPPLPRRLPPVVPLSRDPNSGLRELAIAALTILACVIIAALLFCILCALGRAFYLRRSRSRGRRDPPIIFGTQEDFFDEDRGPQLDHHIWYITTVGLPQSVIDSIAVFKYKSYDGLIDGTECSVCLNEFQEDESLRLLPKCSHAFHMPCIDTWLRSHKNCPLCRAPIISGVVAQGSELGSSSRGLDLRDENVGENLGNYGGEGSSSDAGEGESSDGRIGCDNIRAISSDEDASENSNKGLPLKIRNGEFDSRVLSDLTDNRRVVEGDLQPMRRSVSLDSSSAVMIYNDVAGGVVHDKQNSTLNSRMNSKNLKSKSVSKRSSGSSGITKLMKSASIGIGTSLQKGPISMKRSWSSGGKSSSSRHTRRHSILSL</sequence>
<protein>
    <submittedName>
        <fullName evidence="1">Uncharacterized protein</fullName>
    </submittedName>
</protein>
<evidence type="ECO:0000313" key="2">
    <source>
        <dbReference type="Proteomes" id="UP001164250"/>
    </source>
</evidence>
<accession>A0ACC1BDK8</accession>
<comment type="caution">
    <text evidence="1">The sequence shown here is derived from an EMBL/GenBank/DDBJ whole genome shotgun (WGS) entry which is preliminary data.</text>
</comment>